<dbReference type="EMBL" id="CP022695">
    <property type="protein sequence ID" value="AST79631.1"/>
    <property type="molecule type" value="Genomic_DNA"/>
</dbReference>
<organism evidence="1 2">
    <name type="scientific">Citrobacter farmeri</name>
    <dbReference type="NCBI Taxonomy" id="67824"/>
    <lineage>
        <taxon>Bacteria</taxon>
        <taxon>Pseudomonadati</taxon>
        <taxon>Pseudomonadota</taxon>
        <taxon>Gammaproteobacteria</taxon>
        <taxon>Enterobacterales</taxon>
        <taxon>Enterobacteriaceae</taxon>
        <taxon>Citrobacter</taxon>
    </lineage>
</organism>
<proteinExistence type="predicted"/>
<reference evidence="1" key="1">
    <citation type="submission" date="2017-08" db="EMBL/GenBank/DDBJ databases">
        <title>Real-time genomic and epidemiological investigation of a multi-institutional outbreak of KPC-producing Enterobacteriaceae reveals complex transmission dynamics and informs management responses.</title>
        <authorList>
            <person name="Kwong J.C."/>
            <person name="Lane C."/>
            <person name="Romanes F."/>
            <person name="Goncalves da Silva A."/>
            <person name="Easton M."/>
            <person name="Cronin K."/>
            <person name="Waters M.J."/>
            <person name="Tomita T."/>
            <person name="Stevens K."/>
            <person name="Schultz M.B."/>
            <person name="Baines S.L."/>
            <person name="Sherry N.L."/>
            <person name="Carter G."/>
            <person name="Mu A."/>
            <person name="Sait M."/>
            <person name="Ballard S.A."/>
            <person name="Seemann T."/>
            <person name="Stinear T.P."/>
            <person name="Howden B.P."/>
        </authorList>
    </citation>
    <scope>NUCLEOTIDE SEQUENCE</scope>
    <source>
        <strain evidence="1">AUSMDU00008141</strain>
    </source>
</reference>
<gene>
    <name evidence="1" type="ORF">CI104_11405</name>
</gene>
<evidence type="ECO:0000313" key="1">
    <source>
        <dbReference type="EMBL" id="AST79631.1"/>
    </source>
</evidence>
<keyword evidence="2" id="KW-1185">Reference proteome</keyword>
<dbReference type="Proteomes" id="UP000215286">
    <property type="component" value="Chromosome"/>
</dbReference>
<protein>
    <submittedName>
        <fullName evidence="1">Type 1 fimbrial protein</fullName>
    </submittedName>
</protein>
<evidence type="ECO:0000313" key="2">
    <source>
        <dbReference type="Proteomes" id="UP000215286"/>
    </source>
</evidence>
<name>A0ACA8D6L5_9ENTR</name>
<sequence>MDMHKELYMNITTTMKKTLLTTAIFTALLSANASAADGTINFTGNVTASACTTIVGAGPSGGSMGNPATVTLPNVTTTTLNAAVGTYAGHTPFSISLTGCESTAALQNVRAIFTTASPASGDNYVMGNTAAGGAQNVAVAILSTGGTPVDLNSGPSTDAGLPLPATTGPVTLNYQAAYKSLTTGVTAGAVAGTADYIISYF</sequence>
<accession>A0ACA8D6L5</accession>